<dbReference type="PANTHER" id="PTHR30405">
    <property type="entry name" value="TRANSPOSASE"/>
    <property type="match status" value="1"/>
</dbReference>
<dbReference type="GO" id="GO:0032196">
    <property type="term" value="P:transposition"/>
    <property type="evidence" value="ECO:0007669"/>
    <property type="project" value="UniProtKB-KW"/>
</dbReference>
<dbReference type="NCBIfam" id="TIGR01766">
    <property type="entry name" value="IS200/IS605 family accessory protein TnpB-like domain"/>
    <property type="match status" value="1"/>
</dbReference>
<evidence type="ECO:0000259" key="10">
    <source>
        <dbReference type="Pfam" id="PF12323"/>
    </source>
</evidence>
<reference evidence="11 12" key="1">
    <citation type="journal article" date="2011" name="Stand. Genomic Sci.">
        <title>Non-contiguous finished genome sequence and contextual data of the filamentous soil bacterium Ktedonobacter racemifer type strain (SOSP1-21).</title>
        <authorList>
            <person name="Chang Y.J."/>
            <person name="Land M."/>
            <person name="Hauser L."/>
            <person name="Chertkov O."/>
            <person name="Del Rio T.G."/>
            <person name="Nolan M."/>
            <person name="Copeland A."/>
            <person name="Tice H."/>
            <person name="Cheng J.F."/>
            <person name="Lucas S."/>
            <person name="Han C."/>
            <person name="Goodwin L."/>
            <person name="Pitluck S."/>
            <person name="Ivanova N."/>
            <person name="Ovchinikova G."/>
            <person name="Pati A."/>
            <person name="Chen A."/>
            <person name="Palaniappan K."/>
            <person name="Mavromatis K."/>
            <person name="Liolios K."/>
            <person name="Brettin T."/>
            <person name="Fiebig A."/>
            <person name="Rohde M."/>
            <person name="Abt B."/>
            <person name="Goker M."/>
            <person name="Detter J.C."/>
            <person name="Woyke T."/>
            <person name="Bristow J."/>
            <person name="Eisen J.A."/>
            <person name="Markowitz V."/>
            <person name="Hugenholtz P."/>
            <person name="Kyrpides N.C."/>
            <person name="Klenk H.P."/>
            <person name="Lapidus A."/>
        </authorList>
    </citation>
    <scope>NUCLEOTIDE SEQUENCE [LARGE SCALE GENOMIC DNA]</scope>
    <source>
        <strain evidence="12">DSM 44963</strain>
    </source>
</reference>
<dbReference type="InterPro" id="IPR021027">
    <property type="entry name" value="Transposase_put_HTH"/>
</dbReference>
<evidence type="ECO:0000256" key="5">
    <source>
        <dbReference type="ARBA" id="ARBA00022833"/>
    </source>
</evidence>
<proteinExistence type="inferred from homology"/>
<protein>
    <submittedName>
        <fullName evidence="11">Transposase, IS605 OrfB family</fullName>
    </submittedName>
</protein>
<evidence type="ECO:0000313" key="12">
    <source>
        <dbReference type="Proteomes" id="UP000004508"/>
    </source>
</evidence>
<keyword evidence="3" id="KW-0815">Transposition</keyword>
<dbReference type="EMBL" id="ADVG01000001">
    <property type="protein sequence ID" value="EFH90110.1"/>
    <property type="molecule type" value="Genomic_DNA"/>
</dbReference>
<evidence type="ECO:0000256" key="3">
    <source>
        <dbReference type="ARBA" id="ARBA00022578"/>
    </source>
</evidence>
<dbReference type="Pfam" id="PF12323">
    <property type="entry name" value="HTH_OrfB_IS605"/>
    <property type="match status" value="1"/>
</dbReference>
<organism evidence="11 12">
    <name type="scientific">Ktedonobacter racemifer DSM 44963</name>
    <dbReference type="NCBI Taxonomy" id="485913"/>
    <lineage>
        <taxon>Bacteria</taxon>
        <taxon>Bacillati</taxon>
        <taxon>Chloroflexota</taxon>
        <taxon>Ktedonobacteria</taxon>
        <taxon>Ktedonobacterales</taxon>
        <taxon>Ktedonobacteraceae</taxon>
        <taxon>Ktedonobacter</taxon>
    </lineage>
</organism>
<keyword evidence="12" id="KW-1185">Reference proteome</keyword>
<dbReference type="GO" id="GO:0006310">
    <property type="term" value="P:DNA recombination"/>
    <property type="evidence" value="ECO:0007669"/>
    <property type="project" value="UniProtKB-KW"/>
</dbReference>
<dbReference type="GO" id="GO:0046872">
    <property type="term" value="F:metal ion binding"/>
    <property type="evidence" value="ECO:0007669"/>
    <property type="project" value="UniProtKB-KW"/>
</dbReference>
<evidence type="ECO:0000256" key="1">
    <source>
        <dbReference type="ARBA" id="ARBA00008761"/>
    </source>
</evidence>
<name>D6TD59_KTERA</name>
<dbReference type="InParanoid" id="D6TD59"/>
<dbReference type="InterPro" id="IPR010095">
    <property type="entry name" value="Cas12f1-like_TNB"/>
</dbReference>
<feature type="domain" description="Probable transposase IS891/IS1136/IS1341" evidence="8">
    <location>
        <begin position="179"/>
        <end position="285"/>
    </location>
</feature>
<dbReference type="GO" id="GO:0003677">
    <property type="term" value="F:DNA binding"/>
    <property type="evidence" value="ECO:0007669"/>
    <property type="project" value="UniProtKB-KW"/>
</dbReference>
<evidence type="ECO:0000259" key="8">
    <source>
        <dbReference type="Pfam" id="PF01385"/>
    </source>
</evidence>
<evidence type="ECO:0000259" key="9">
    <source>
        <dbReference type="Pfam" id="PF07282"/>
    </source>
</evidence>
<dbReference type="STRING" id="485913.Krac_11718"/>
<dbReference type="eggNOG" id="COG0675">
    <property type="taxonomic scope" value="Bacteria"/>
</dbReference>
<dbReference type="InterPro" id="IPR051399">
    <property type="entry name" value="RNA-guided_DNA_endo/Transpos"/>
</dbReference>
<dbReference type="NCBIfam" id="NF040570">
    <property type="entry name" value="guided_TnpB"/>
    <property type="match status" value="1"/>
</dbReference>
<comment type="similarity">
    <text evidence="1">In the C-terminal section; belongs to the transposase 35 family.</text>
</comment>
<comment type="caution">
    <text evidence="11">The sequence shown here is derived from an EMBL/GenBank/DDBJ whole genome shotgun (WGS) entry which is preliminary data.</text>
</comment>
<dbReference type="AlphaFoldDB" id="D6TD59"/>
<feature type="domain" description="Cas12f1-like TNB" evidence="9">
    <location>
        <begin position="297"/>
        <end position="362"/>
    </location>
</feature>
<dbReference type="Pfam" id="PF01385">
    <property type="entry name" value="OrfB_IS605"/>
    <property type="match status" value="1"/>
</dbReference>
<feature type="domain" description="Transposase putative helix-turn-helix" evidence="10">
    <location>
        <begin position="4"/>
        <end position="37"/>
    </location>
</feature>
<keyword evidence="7" id="KW-0233">DNA recombination</keyword>
<dbReference type="Proteomes" id="UP000004508">
    <property type="component" value="Unassembled WGS sequence"/>
</dbReference>
<keyword evidence="6" id="KW-0238">DNA-binding</keyword>
<keyword evidence="5" id="KW-0862">Zinc</keyword>
<evidence type="ECO:0000256" key="7">
    <source>
        <dbReference type="ARBA" id="ARBA00023172"/>
    </source>
</evidence>
<gene>
    <name evidence="11" type="ORF">Krac_11718</name>
</gene>
<evidence type="ECO:0000256" key="6">
    <source>
        <dbReference type="ARBA" id="ARBA00023125"/>
    </source>
</evidence>
<keyword evidence="4" id="KW-0479">Metal-binding</keyword>
<evidence type="ECO:0000256" key="4">
    <source>
        <dbReference type="ARBA" id="ARBA00022723"/>
    </source>
</evidence>
<evidence type="ECO:0000313" key="11">
    <source>
        <dbReference type="EMBL" id="EFH90110.1"/>
    </source>
</evidence>
<evidence type="ECO:0000256" key="2">
    <source>
        <dbReference type="ARBA" id="ARBA00011044"/>
    </source>
</evidence>
<sequence>MRLVYPTHKQERILEAWLVLCCETYNAALDERKSAYRMAGISLSYEDQCAELPGCKEVRPDLAKVPYQVLQDVVKRVDLAFDAFFQRVEEGKMPGFPRFKSRFRYHSLTFKQFGNSFKIHRQGKKNRGTLELARLGPVKMVMHRAIKGTPKTAIVKRTPTGKWFVSITVELRANDLQASRLPHTSEPVGIDVGLKTFAYLSTGEAIANPRFFREDETKLARAGRKLARAPKGTKERAHKRKVVARTHERIANRRKNFIEQEVSKLIARFGFLAVEALVVRNMVKNPNLAKSIADASWSMFFTRLQAKAEEAGRQVVRVNPAYTSQTCSACGHRQPMPLSVRVYECPQCGLVIHRDHNGSLNILEDGLHAVGRHSRVIPEAPGL</sequence>
<dbReference type="Pfam" id="PF07282">
    <property type="entry name" value="Cas12f1-like_TNB"/>
    <property type="match status" value="1"/>
</dbReference>
<dbReference type="PANTHER" id="PTHR30405:SF11">
    <property type="entry name" value="RNA-GUIDED DNA ENDONUCLEASE RV2885C-RELATED"/>
    <property type="match status" value="1"/>
</dbReference>
<accession>D6TD59</accession>
<comment type="similarity">
    <text evidence="2">In the N-terminal section; belongs to the transposase 2 family.</text>
</comment>
<dbReference type="InterPro" id="IPR001959">
    <property type="entry name" value="Transposase"/>
</dbReference>